<feature type="transmembrane region" description="Helical" evidence="6">
    <location>
        <begin position="54"/>
        <end position="74"/>
    </location>
</feature>
<dbReference type="EMBL" id="JAGPUO010000002">
    <property type="protein sequence ID" value="KAG5664901.1"/>
    <property type="molecule type" value="Genomic_DNA"/>
</dbReference>
<keyword evidence="6" id="KW-0812">Transmembrane</keyword>
<protein>
    <recommendedName>
        <fullName evidence="7">Glycosyl transferase 64 domain-containing protein</fullName>
    </recommendedName>
</protein>
<feature type="transmembrane region" description="Helical" evidence="6">
    <location>
        <begin position="932"/>
        <end position="953"/>
    </location>
</feature>
<dbReference type="Proteomes" id="UP000782241">
    <property type="component" value="Unassembled WGS sequence"/>
</dbReference>
<dbReference type="InterPro" id="IPR004263">
    <property type="entry name" value="Exostosin"/>
</dbReference>
<feature type="transmembrane region" description="Helical" evidence="6">
    <location>
        <begin position="1022"/>
        <end position="1042"/>
    </location>
</feature>
<evidence type="ECO:0000313" key="8">
    <source>
        <dbReference type="EMBL" id="KAG5664901.1"/>
    </source>
</evidence>
<dbReference type="GO" id="GO:0016020">
    <property type="term" value="C:membrane"/>
    <property type="evidence" value="ECO:0007669"/>
    <property type="project" value="UniProtKB-SubCell"/>
</dbReference>
<evidence type="ECO:0000256" key="2">
    <source>
        <dbReference type="ARBA" id="ARBA00022679"/>
    </source>
</evidence>
<comment type="caution">
    <text evidence="8">The sequence shown here is derived from an EMBL/GenBank/DDBJ whole genome shotgun (WGS) entry which is preliminary data.</text>
</comment>
<name>A0A9P7KT21_9HYPO</name>
<dbReference type="Gene3D" id="3.90.550.10">
    <property type="entry name" value="Spore Coat Polysaccharide Biosynthesis Protein SpsA, Chain A"/>
    <property type="match status" value="1"/>
</dbReference>
<keyword evidence="3 6" id="KW-0472">Membrane</keyword>
<feature type="transmembrane region" description="Helical" evidence="6">
    <location>
        <begin position="889"/>
        <end position="912"/>
    </location>
</feature>
<keyword evidence="9" id="KW-1185">Reference proteome</keyword>
<evidence type="ECO:0000256" key="5">
    <source>
        <dbReference type="SAM" id="MobiDB-lite"/>
    </source>
</evidence>
<feature type="domain" description="Glycosyl transferase 64" evidence="7">
    <location>
        <begin position="134"/>
        <end position="373"/>
    </location>
</feature>
<feature type="transmembrane region" description="Helical" evidence="6">
    <location>
        <begin position="820"/>
        <end position="841"/>
    </location>
</feature>
<dbReference type="InterPro" id="IPR029044">
    <property type="entry name" value="Nucleotide-diphossugar_trans"/>
</dbReference>
<accession>A0A9P7KT21</accession>
<sequence length="1080" mass="122072">MTRSDSEDGSSFTSRSSIGDELKPMPIETYSPGSPLRAYAPRNLNLNLNLNKKWMILIFSAIGFVFCMTFASIYRRDYDEVKEEEIIATPEWADVRNLSTYTEEKTCGKRDEVANMTIWNDMVNKTSDLVEDMFTIAIQTYKRPKQLNKTIAHLTAHKVPSLYEIVIVWNEVDVEPPADYMTEHGVLVRYRRSEKNSLNQKFLPDPRYRTQGILLSDDDWNYKAPDDIEYVFQQWRRAGMNRLTGAFARCYGRNNVTGTPTYRVRCDRTASYSMILTGMAFTHVSFLEYYHSEDDLMTSVRELVDELFNCEDIALNFVQSMLTCEGPLLVFGKGNMDRQASRTGISTKTGHLKKRDKCLRKFERMFGYIPLHDVTGYLRRGVHNTTRDIDSTGPSIQKNHDGWVNPEDLMPMPQCIAQQDQAAWLNAMTKCTSHRCTSHFGVICTHYQWLPQLSCLSVEFSPKTVERYVSYCSRSVLAKAQLHHWIQQVTGRTWLVHVGDTNGLQNLWPSSLILGYGTIHDFDEAPVCLKTSLSSGSKESFQHVVGSCGFTSTTLHTGNAGRPWEYSTSRKSIVALSFDTVGYDLTKRHIPPGQYFDKSCLCSTFAIDHQHGPCATSNQLELTKELLWLRVTCGLAYLPADWAKSIKVVGSSYIPARDWYLPNPTTNFPEEIVDFTQQCTTDTCKVDSDGYCQVVPAIDRGCFCRKANYDVCQGPCQTLQNRRFYVEWLHDLCGDTKDWHGLPDDWPALFIPNFRDMIPWDWTVKPRFTRQPGNCPSNLQKLGSIALVNVATLVAVLLGTRTSHREPTRDPMLESSSPPWMLAGCILASIQLLGVYASASVVQNTPGYEQVPILQLFLLWCTLPRVSWLTIFSSGVVPPSVKHLGSATSALFAELIIQGFALFYMVMTVNYGRENNFYLGGLALAEGETFAYSMYAGALFWLLVVAAMSIPLIRTMHRVFNVYQHPRGFDGLKCNAAKNDESGIRESLLGSPGSADRAGQGCNYGAIPVVEECNQTQPRPLMLLYVIMSMGLPLLWLAQWVFWIGYICVSMEEFCLPSLDTLTFVWIATSVGSVVVRSYL</sequence>
<dbReference type="PANTHER" id="PTHR48261">
    <property type="entry name" value="ACETYLGLUCOSAMINYLTRANSFERASE"/>
    <property type="match status" value="1"/>
</dbReference>
<evidence type="ECO:0000259" key="7">
    <source>
        <dbReference type="Pfam" id="PF09258"/>
    </source>
</evidence>
<dbReference type="InterPro" id="IPR015338">
    <property type="entry name" value="GT64_dom"/>
</dbReference>
<evidence type="ECO:0000256" key="3">
    <source>
        <dbReference type="ARBA" id="ARBA00023136"/>
    </source>
</evidence>
<dbReference type="Pfam" id="PF09258">
    <property type="entry name" value="Glyco_transf_64"/>
    <property type="match status" value="1"/>
</dbReference>
<evidence type="ECO:0000256" key="4">
    <source>
        <dbReference type="ARBA" id="ARBA00023157"/>
    </source>
</evidence>
<feature type="transmembrane region" description="Helical" evidence="6">
    <location>
        <begin position="853"/>
        <end position="877"/>
    </location>
</feature>
<feature type="region of interest" description="Disordered" evidence="5">
    <location>
        <begin position="1"/>
        <end position="26"/>
    </location>
</feature>
<gene>
    <name evidence="8" type="ORF">KAF25_008635</name>
</gene>
<comment type="subcellular location">
    <subcellularLocation>
        <location evidence="1">Membrane</location>
    </subcellularLocation>
</comment>
<keyword evidence="4" id="KW-1015">Disulfide bond</keyword>
<feature type="compositionally biased region" description="Polar residues" evidence="5">
    <location>
        <begin position="7"/>
        <end position="17"/>
    </location>
</feature>
<dbReference type="SUPFAM" id="SSF53448">
    <property type="entry name" value="Nucleotide-diphospho-sugar transferases"/>
    <property type="match status" value="1"/>
</dbReference>
<dbReference type="GO" id="GO:0016757">
    <property type="term" value="F:glycosyltransferase activity"/>
    <property type="evidence" value="ECO:0007669"/>
    <property type="project" value="InterPro"/>
</dbReference>
<feature type="transmembrane region" description="Helical" evidence="6">
    <location>
        <begin position="782"/>
        <end position="799"/>
    </location>
</feature>
<evidence type="ECO:0000313" key="9">
    <source>
        <dbReference type="Proteomes" id="UP000782241"/>
    </source>
</evidence>
<dbReference type="PANTHER" id="PTHR48261:SF2">
    <property type="entry name" value="ACETYLGLUCOSAMINYLTRANSFERASE"/>
    <property type="match status" value="1"/>
</dbReference>
<keyword evidence="6" id="KW-1133">Transmembrane helix</keyword>
<dbReference type="AlphaFoldDB" id="A0A9P7KT21"/>
<organism evidence="8 9">
    <name type="scientific">Fusarium avenaceum</name>
    <dbReference type="NCBI Taxonomy" id="40199"/>
    <lineage>
        <taxon>Eukaryota</taxon>
        <taxon>Fungi</taxon>
        <taxon>Dikarya</taxon>
        <taxon>Ascomycota</taxon>
        <taxon>Pezizomycotina</taxon>
        <taxon>Sordariomycetes</taxon>
        <taxon>Hypocreomycetidae</taxon>
        <taxon>Hypocreales</taxon>
        <taxon>Nectriaceae</taxon>
        <taxon>Fusarium</taxon>
        <taxon>Fusarium tricinctum species complex</taxon>
    </lineage>
</organism>
<keyword evidence="2" id="KW-0808">Transferase</keyword>
<feature type="transmembrane region" description="Helical" evidence="6">
    <location>
        <begin position="1062"/>
        <end position="1079"/>
    </location>
</feature>
<proteinExistence type="predicted"/>
<reference evidence="8" key="1">
    <citation type="submission" date="2021-04" db="EMBL/GenBank/DDBJ databases">
        <title>Draft genome of Fusarium avenaceum strain F156N33, isolated from an atmospheric sample in Virginia.</title>
        <authorList>
            <person name="Yang S."/>
            <person name="Vinatzer B.A."/>
            <person name="Coleman J."/>
        </authorList>
    </citation>
    <scope>NUCLEOTIDE SEQUENCE</scope>
    <source>
        <strain evidence="8">F156N33</strain>
    </source>
</reference>
<evidence type="ECO:0000256" key="6">
    <source>
        <dbReference type="SAM" id="Phobius"/>
    </source>
</evidence>
<evidence type="ECO:0000256" key="1">
    <source>
        <dbReference type="ARBA" id="ARBA00004370"/>
    </source>
</evidence>